<dbReference type="InterPro" id="IPR041078">
    <property type="entry name" value="Plavaka"/>
</dbReference>
<evidence type="ECO:0000313" key="3">
    <source>
        <dbReference type="EMBL" id="KAJ7707294.1"/>
    </source>
</evidence>
<gene>
    <name evidence="3" type="ORF">B0H16DRAFT_1824292</name>
</gene>
<dbReference type="Pfam" id="PF18759">
    <property type="entry name" value="Plavaka"/>
    <property type="match status" value="1"/>
</dbReference>
<name>A0AAD7MA23_9AGAR</name>
<feature type="region of interest" description="Disordered" evidence="1">
    <location>
        <begin position="687"/>
        <end position="711"/>
    </location>
</feature>
<evidence type="ECO:0000259" key="2">
    <source>
        <dbReference type="PROSITE" id="PS00028"/>
    </source>
</evidence>
<evidence type="ECO:0000313" key="4">
    <source>
        <dbReference type="Proteomes" id="UP001215598"/>
    </source>
</evidence>
<feature type="region of interest" description="Disordered" evidence="1">
    <location>
        <begin position="105"/>
        <end position="127"/>
    </location>
</feature>
<dbReference type="Proteomes" id="UP001215598">
    <property type="component" value="Unassembled WGS sequence"/>
</dbReference>
<feature type="region of interest" description="Disordered" evidence="1">
    <location>
        <begin position="45"/>
        <end position="89"/>
    </location>
</feature>
<dbReference type="EMBL" id="JARKIB010000443">
    <property type="protein sequence ID" value="KAJ7707294.1"/>
    <property type="molecule type" value="Genomic_DNA"/>
</dbReference>
<dbReference type="AlphaFoldDB" id="A0AAD7MA23"/>
<organism evidence="3 4">
    <name type="scientific">Mycena metata</name>
    <dbReference type="NCBI Taxonomy" id="1033252"/>
    <lineage>
        <taxon>Eukaryota</taxon>
        <taxon>Fungi</taxon>
        <taxon>Dikarya</taxon>
        <taxon>Basidiomycota</taxon>
        <taxon>Agaricomycotina</taxon>
        <taxon>Agaricomycetes</taxon>
        <taxon>Agaricomycetidae</taxon>
        <taxon>Agaricales</taxon>
        <taxon>Marasmiineae</taxon>
        <taxon>Mycenaceae</taxon>
        <taxon>Mycena</taxon>
    </lineage>
</organism>
<feature type="compositionally biased region" description="Acidic residues" evidence="1">
    <location>
        <begin position="701"/>
        <end position="710"/>
    </location>
</feature>
<feature type="domain" description="C2H2-type" evidence="2">
    <location>
        <begin position="15"/>
        <end position="38"/>
    </location>
</feature>
<accession>A0AAD7MA23</accession>
<dbReference type="InterPro" id="IPR013087">
    <property type="entry name" value="Znf_C2H2_type"/>
</dbReference>
<dbReference type="PROSITE" id="PS00028">
    <property type="entry name" value="ZINC_FINGER_C2H2_1"/>
    <property type="match status" value="1"/>
</dbReference>
<sequence length="952" mass="107820">MPATQRKGVALRIPCLFPDCPKTFKSTYGRTNHCNTVHVNPTTINVDPAGPELSPEPPSPGADFGDPQTPPRASASPTPPLSPNGPPLSQAEKIFHRKMNGIPCDRTGAPLPAGAAPPPRSTAPVDDWSPFEDEVQFKTADFLFRRVEMSQGNIDYLLELWGLSLMKHGDLGPYDNYQQLYAAIDSIGFGDVPWRCFKTTAIDPRPDAPDWARQEYEIWYRDPDAVIRNMLDNPDFAGEFDTTPYIELDGAGQRRWSDFMSGNFAWKHCDQIISDHPTCKGAMYVPAILGADKTTVSVATGNVEYHPCYISIGNIRNNVRRAHRNGVVPVTFFAIPKTERKYDNDPAFRKFKRQLYHASLSAILSTLKPGMTTPVIRRCPDGHFRRVIYDLGPFIADYPEQVLLAGTVQNWCPKCTALPSDLEGFATRRSHDLTDALMDEWGPKVLWDEFGIDADIVPFTYDFPRADIHELLSSDLLHQVIKGTFKDHLVSWVADYLNIVHPPAMANSILDEIDRRIAATPQFPCLRRFKHGRRFKQWTGDDSKALMKIYLPAVKEFIPPQMVRCFSSFLDFCYIVRRPDFDESSLDSVDAAIRRFHEHREVFRDTGVRENFSLPRQHSLVHYRPNIELFGAPGGLCSSITESRHITAVKKPWRRSSRYNALGQMLVTLQRLDKLAGARADFVDRGMVAPDRMPDPSADKDVEDDDGGEVDDARVEGNVMLARRRERKYPSSLGDLADHIHVPNFPQLLRAFLYDQLHKDSSSKASTSDSESDFDDPTLIIDSPLSVFHSAVATFYSPSDPSGIRGMRRERIRCTPRWRKIGPRRDCAFVVEDQNTTGFRGMSVVRLKLLFSFKFNGVNYPCALVEWFDKIGRAPDPDTGMWMVRPDLRRTRARDPVRSVVHLDTILRGAHLIPVFGSRYLPVGFRHTWSLDTFEAFFVNKYIDAHANEIAF</sequence>
<protein>
    <recommendedName>
        <fullName evidence="2">C2H2-type domain-containing protein</fullName>
    </recommendedName>
</protein>
<comment type="caution">
    <text evidence="3">The sequence shown here is derived from an EMBL/GenBank/DDBJ whole genome shotgun (WGS) entry which is preliminary data.</text>
</comment>
<feature type="compositionally biased region" description="Pro residues" evidence="1">
    <location>
        <begin position="77"/>
        <end position="86"/>
    </location>
</feature>
<reference evidence="3" key="1">
    <citation type="submission" date="2023-03" db="EMBL/GenBank/DDBJ databases">
        <title>Massive genome expansion in bonnet fungi (Mycena s.s.) driven by repeated elements and novel gene families across ecological guilds.</title>
        <authorList>
            <consortium name="Lawrence Berkeley National Laboratory"/>
            <person name="Harder C.B."/>
            <person name="Miyauchi S."/>
            <person name="Viragh M."/>
            <person name="Kuo A."/>
            <person name="Thoen E."/>
            <person name="Andreopoulos B."/>
            <person name="Lu D."/>
            <person name="Skrede I."/>
            <person name="Drula E."/>
            <person name="Henrissat B."/>
            <person name="Morin E."/>
            <person name="Kohler A."/>
            <person name="Barry K."/>
            <person name="LaButti K."/>
            <person name="Morin E."/>
            <person name="Salamov A."/>
            <person name="Lipzen A."/>
            <person name="Mereny Z."/>
            <person name="Hegedus B."/>
            <person name="Baldrian P."/>
            <person name="Stursova M."/>
            <person name="Weitz H."/>
            <person name="Taylor A."/>
            <person name="Grigoriev I.V."/>
            <person name="Nagy L.G."/>
            <person name="Martin F."/>
            <person name="Kauserud H."/>
        </authorList>
    </citation>
    <scope>NUCLEOTIDE SEQUENCE</scope>
    <source>
        <strain evidence="3">CBHHK182m</strain>
    </source>
</reference>
<keyword evidence="4" id="KW-1185">Reference proteome</keyword>
<evidence type="ECO:0000256" key="1">
    <source>
        <dbReference type="SAM" id="MobiDB-lite"/>
    </source>
</evidence>
<proteinExistence type="predicted"/>